<feature type="compositionally biased region" description="Basic and acidic residues" evidence="1">
    <location>
        <begin position="124"/>
        <end position="141"/>
    </location>
</feature>
<protein>
    <submittedName>
        <fullName evidence="2">Uncharacterized protein</fullName>
    </submittedName>
</protein>
<dbReference type="AlphaFoldDB" id="A0AAN9QBA9"/>
<dbReference type="Proteomes" id="UP001367508">
    <property type="component" value="Unassembled WGS sequence"/>
</dbReference>
<evidence type="ECO:0000313" key="3">
    <source>
        <dbReference type="Proteomes" id="UP001367508"/>
    </source>
</evidence>
<sequence length="141" mass="15541">MSTLGSHPTGGCHVARRDTGLKACSVSMHMHMLVLSDSDSIAVNLQLNINPWTHLTPSIAWKNMNAFKGMLSKAHILHQRASDKRGISDGPDRDGLVIWYYKTGRLGSLLTCVVQRPLPAKTQTQERERAQSKAHSVAERG</sequence>
<proteinExistence type="predicted"/>
<name>A0AAN9QBA9_CANGL</name>
<reference evidence="2 3" key="1">
    <citation type="submission" date="2024-01" db="EMBL/GenBank/DDBJ databases">
        <title>The genomes of 5 underutilized Papilionoideae crops provide insights into root nodulation and disease resistanc.</title>
        <authorList>
            <person name="Jiang F."/>
        </authorList>
    </citation>
    <scope>NUCLEOTIDE SEQUENCE [LARGE SCALE GENOMIC DNA]</scope>
    <source>
        <strain evidence="2">LVBAO_FW01</strain>
        <tissue evidence="2">Leaves</tissue>
    </source>
</reference>
<evidence type="ECO:0000313" key="2">
    <source>
        <dbReference type="EMBL" id="KAK7324798.1"/>
    </source>
</evidence>
<dbReference type="EMBL" id="JAYMYQ010000006">
    <property type="protein sequence ID" value="KAK7324798.1"/>
    <property type="molecule type" value="Genomic_DNA"/>
</dbReference>
<organism evidence="2 3">
    <name type="scientific">Canavalia gladiata</name>
    <name type="common">Sword bean</name>
    <name type="synonym">Dolichos gladiatus</name>
    <dbReference type="NCBI Taxonomy" id="3824"/>
    <lineage>
        <taxon>Eukaryota</taxon>
        <taxon>Viridiplantae</taxon>
        <taxon>Streptophyta</taxon>
        <taxon>Embryophyta</taxon>
        <taxon>Tracheophyta</taxon>
        <taxon>Spermatophyta</taxon>
        <taxon>Magnoliopsida</taxon>
        <taxon>eudicotyledons</taxon>
        <taxon>Gunneridae</taxon>
        <taxon>Pentapetalae</taxon>
        <taxon>rosids</taxon>
        <taxon>fabids</taxon>
        <taxon>Fabales</taxon>
        <taxon>Fabaceae</taxon>
        <taxon>Papilionoideae</taxon>
        <taxon>50 kb inversion clade</taxon>
        <taxon>NPAAA clade</taxon>
        <taxon>indigoferoid/millettioid clade</taxon>
        <taxon>Phaseoleae</taxon>
        <taxon>Canavalia</taxon>
    </lineage>
</organism>
<keyword evidence="3" id="KW-1185">Reference proteome</keyword>
<feature type="region of interest" description="Disordered" evidence="1">
    <location>
        <begin position="120"/>
        <end position="141"/>
    </location>
</feature>
<comment type="caution">
    <text evidence="2">The sequence shown here is derived from an EMBL/GenBank/DDBJ whole genome shotgun (WGS) entry which is preliminary data.</text>
</comment>
<accession>A0AAN9QBA9</accession>
<gene>
    <name evidence="2" type="ORF">VNO77_28645</name>
</gene>
<evidence type="ECO:0000256" key="1">
    <source>
        <dbReference type="SAM" id="MobiDB-lite"/>
    </source>
</evidence>